<feature type="non-terminal residue" evidence="1">
    <location>
        <position position="1"/>
    </location>
</feature>
<keyword evidence="2" id="KW-1185">Reference proteome</keyword>
<dbReference type="EMBL" id="MU006793">
    <property type="protein sequence ID" value="KAF2637563.1"/>
    <property type="molecule type" value="Genomic_DNA"/>
</dbReference>
<sequence length="148" mass="15854">LGLQVRSEIDVLNSSIIELISAVNAFDGTLLNVIPQSLAVVIASGKVDTMTVRTTWLTQTSTNSTEAESSSIVTTLASLITAIAGIYQLFKKTLEALIVLLNLKTSKTHTENSIVALVPKVTVTWAPYLTLGQGILDEDFDKAISVYS</sequence>
<protein>
    <submittedName>
        <fullName evidence="1">Uncharacterized protein</fullName>
    </submittedName>
</protein>
<evidence type="ECO:0000313" key="2">
    <source>
        <dbReference type="Proteomes" id="UP000799753"/>
    </source>
</evidence>
<organism evidence="1 2">
    <name type="scientific">Massarina eburnea CBS 473.64</name>
    <dbReference type="NCBI Taxonomy" id="1395130"/>
    <lineage>
        <taxon>Eukaryota</taxon>
        <taxon>Fungi</taxon>
        <taxon>Dikarya</taxon>
        <taxon>Ascomycota</taxon>
        <taxon>Pezizomycotina</taxon>
        <taxon>Dothideomycetes</taxon>
        <taxon>Pleosporomycetidae</taxon>
        <taxon>Pleosporales</taxon>
        <taxon>Massarineae</taxon>
        <taxon>Massarinaceae</taxon>
        <taxon>Massarina</taxon>
    </lineage>
</organism>
<accession>A0A6A6RT57</accession>
<reference evidence="1" key="1">
    <citation type="journal article" date="2020" name="Stud. Mycol.">
        <title>101 Dothideomycetes genomes: a test case for predicting lifestyles and emergence of pathogens.</title>
        <authorList>
            <person name="Haridas S."/>
            <person name="Albert R."/>
            <person name="Binder M."/>
            <person name="Bloem J."/>
            <person name="Labutti K."/>
            <person name="Salamov A."/>
            <person name="Andreopoulos B."/>
            <person name="Baker S."/>
            <person name="Barry K."/>
            <person name="Bills G."/>
            <person name="Bluhm B."/>
            <person name="Cannon C."/>
            <person name="Castanera R."/>
            <person name="Culley D."/>
            <person name="Daum C."/>
            <person name="Ezra D."/>
            <person name="Gonzalez J."/>
            <person name="Henrissat B."/>
            <person name="Kuo A."/>
            <person name="Liang C."/>
            <person name="Lipzen A."/>
            <person name="Lutzoni F."/>
            <person name="Magnuson J."/>
            <person name="Mondo S."/>
            <person name="Nolan M."/>
            <person name="Ohm R."/>
            <person name="Pangilinan J."/>
            <person name="Park H.-J."/>
            <person name="Ramirez L."/>
            <person name="Alfaro M."/>
            <person name="Sun H."/>
            <person name="Tritt A."/>
            <person name="Yoshinaga Y."/>
            <person name="Zwiers L.-H."/>
            <person name="Turgeon B."/>
            <person name="Goodwin S."/>
            <person name="Spatafora J."/>
            <person name="Crous P."/>
            <person name="Grigoriev I."/>
        </authorList>
    </citation>
    <scope>NUCLEOTIDE SEQUENCE</scope>
    <source>
        <strain evidence="1">CBS 473.64</strain>
    </source>
</reference>
<dbReference type="Proteomes" id="UP000799753">
    <property type="component" value="Unassembled WGS sequence"/>
</dbReference>
<dbReference type="AlphaFoldDB" id="A0A6A6RT57"/>
<feature type="non-terminal residue" evidence="1">
    <location>
        <position position="148"/>
    </location>
</feature>
<gene>
    <name evidence="1" type="ORF">P280DRAFT_381882</name>
</gene>
<proteinExistence type="predicted"/>
<evidence type="ECO:0000313" key="1">
    <source>
        <dbReference type="EMBL" id="KAF2637563.1"/>
    </source>
</evidence>
<name>A0A6A6RT57_9PLEO</name>
<dbReference type="OrthoDB" id="2422134at2759"/>